<dbReference type="InterPro" id="IPR042108">
    <property type="entry name" value="GTPase_HflX_N_sf"/>
</dbReference>
<dbReference type="EMBL" id="CP121106">
    <property type="protein sequence ID" value="WFL77081.1"/>
    <property type="molecule type" value="Genomic_DNA"/>
</dbReference>
<keyword evidence="1" id="KW-0479">Metal-binding</keyword>
<dbReference type="Pfam" id="PF13167">
    <property type="entry name" value="GTP-bdg_N"/>
    <property type="match status" value="1"/>
</dbReference>
<dbReference type="Gene3D" id="6.10.250.2860">
    <property type="match status" value="1"/>
</dbReference>
<name>A0ABY8FPY7_9SPHN</name>
<dbReference type="InterPro" id="IPR045498">
    <property type="entry name" value="HflX_C"/>
</dbReference>
<dbReference type="Pfam" id="PF01926">
    <property type="entry name" value="MMR_HSR1"/>
    <property type="match status" value="1"/>
</dbReference>
<evidence type="ECO:0000256" key="1">
    <source>
        <dbReference type="ARBA" id="ARBA00022723"/>
    </source>
</evidence>
<accession>A0ABY8FPY7</accession>
<keyword evidence="4 5" id="KW-0342">GTP-binding</keyword>
<dbReference type="PRINTS" id="PR00326">
    <property type="entry name" value="GTP1OBG"/>
</dbReference>
<evidence type="ECO:0000256" key="5">
    <source>
        <dbReference type="HAMAP-Rule" id="MF_00900"/>
    </source>
</evidence>
<evidence type="ECO:0000256" key="4">
    <source>
        <dbReference type="ARBA" id="ARBA00023134"/>
    </source>
</evidence>
<keyword evidence="8" id="KW-1185">Reference proteome</keyword>
<dbReference type="NCBIfam" id="TIGR03156">
    <property type="entry name" value="GTP_HflX"/>
    <property type="match status" value="1"/>
</dbReference>
<sequence>MGRRGRLSFDDDLLGEVTRGARALVLCPDIRSIRYDLDAQERLAEACGLALAIGVEIADARVVPVRDVRPNTLFGAGQVETIATDCELHEAELVIVDGALSPIQQRNLEEKLKRKVIDRTGLILEIFGERAATAEGRLQVELAHLDYQQSRLVRSWTHLERQRGGFGFLGGPGETQIEADRRMIRQRMGRLRRELEQVRKTRGLHRERRERAPWPIIALVGYTNAGKSTLFNRITGAEVMAEDLLFATLDPTMRAVALPGVEKAILSDTVGFISDLPTQLVAAFRATLEEVTAADIILHVRDMANPANEAQKKQVMSVLADLGVVDAEDGISRIPILEVWNKIDLVSGEDRDELMTVAQARDDVAPISAATGEGIEALLAQIGTMLTSSARELFVTVPASDGKRIAWLYAHGDVLSDEEAGEGEGGPQRALRVRLNPKELGQYETL</sequence>
<dbReference type="InterPro" id="IPR032305">
    <property type="entry name" value="GTP-bd_M"/>
</dbReference>
<dbReference type="PIRSF" id="PIRSF006809">
    <property type="entry name" value="GTP-binding_hflX_prd"/>
    <property type="match status" value="1"/>
</dbReference>
<dbReference type="Proteomes" id="UP001215827">
    <property type="component" value="Chromosome"/>
</dbReference>
<evidence type="ECO:0000256" key="3">
    <source>
        <dbReference type="ARBA" id="ARBA00022842"/>
    </source>
</evidence>
<organism evidence="7 8">
    <name type="scientific">Altererythrobacter arenosus</name>
    <dbReference type="NCBI Taxonomy" id="3032592"/>
    <lineage>
        <taxon>Bacteria</taxon>
        <taxon>Pseudomonadati</taxon>
        <taxon>Pseudomonadota</taxon>
        <taxon>Alphaproteobacteria</taxon>
        <taxon>Sphingomonadales</taxon>
        <taxon>Erythrobacteraceae</taxon>
        <taxon>Altererythrobacter</taxon>
    </lineage>
</organism>
<comment type="function">
    <text evidence="5">GTPase that associates with the 50S ribosomal subunit and may have a role during protein synthesis or ribosome biogenesis.</text>
</comment>
<dbReference type="SUPFAM" id="SSF52540">
    <property type="entry name" value="P-loop containing nucleoside triphosphate hydrolases"/>
    <property type="match status" value="1"/>
</dbReference>
<evidence type="ECO:0000313" key="7">
    <source>
        <dbReference type="EMBL" id="WFL77081.1"/>
    </source>
</evidence>
<dbReference type="PANTHER" id="PTHR10229">
    <property type="entry name" value="GTP-BINDING PROTEIN HFLX"/>
    <property type="match status" value="1"/>
</dbReference>
<evidence type="ECO:0000256" key="2">
    <source>
        <dbReference type="ARBA" id="ARBA00022741"/>
    </source>
</evidence>
<comment type="similarity">
    <text evidence="5">Belongs to the TRAFAC class OBG-HflX-like GTPase superfamily. HflX GTPase family.</text>
</comment>
<keyword evidence="3" id="KW-0460">Magnesium</keyword>
<dbReference type="InterPro" id="IPR030394">
    <property type="entry name" value="G_HFLX_dom"/>
</dbReference>
<dbReference type="InterPro" id="IPR025121">
    <property type="entry name" value="GTPase_HflX_N"/>
</dbReference>
<evidence type="ECO:0000313" key="8">
    <source>
        <dbReference type="Proteomes" id="UP001215827"/>
    </source>
</evidence>
<gene>
    <name evidence="5 7" type="primary">hflX</name>
    <name evidence="7" type="ORF">P7228_13960</name>
</gene>
<dbReference type="InterPro" id="IPR027417">
    <property type="entry name" value="P-loop_NTPase"/>
</dbReference>
<keyword evidence="2 5" id="KW-0547">Nucleotide-binding</keyword>
<comment type="subunit">
    <text evidence="5">Monomer. Associates with the 50S ribosomal subunit.</text>
</comment>
<feature type="domain" description="Hflx-type G" evidence="6">
    <location>
        <begin position="215"/>
        <end position="390"/>
    </location>
</feature>
<dbReference type="CDD" id="cd01878">
    <property type="entry name" value="HflX"/>
    <property type="match status" value="1"/>
</dbReference>
<dbReference type="PROSITE" id="PS51705">
    <property type="entry name" value="G_HFLX"/>
    <property type="match status" value="1"/>
</dbReference>
<keyword evidence="5" id="KW-0963">Cytoplasm</keyword>
<protein>
    <recommendedName>
        <fullName evidence="5">GTPase HflX</fullName>
    </recommendedName>
    <alternativeName>
        <fullName evidence="5">GTP-binding protein HflX</fullName>
    </alternativeName>
</protein>
<reference evidence="7 8" key="1">
    <citation type="submission" date="2023-03" db="EMBL/GenBank/DDBJ databases">
        <title>Altererythrobacter sp. CAU 1644 isolated from sand.</title>
        <authorList>
            <person name="Kim W."/>
        </authorList>
    </citation>
    <scope>NUCLEOTIDE SEQUENCE [LARGE SCALE GENOMIC DNA]</scope>
    <source>
        <strain evidence="7 8">CAU 1644</strain>
    </source>
</reference>
<comment type="subcellular location">
    <subcellularLocation>
        <location evidence="5">Cytoplasm</location>
    </subcellularLocation>
    <text evidence="5">May associate with membranes.</text>
</comment>
<dbReference type="Gene3D" id="3.40.50.300">
    <property type="entry name" value="P-loop containing nucleotide triphosphate hydrolases"/>
    <property type="match status" value="1"/>
</dbReference>
<dbReference type="RefSeq" id="WP_278015840.1">
    <property type="nucleotide sequence ID" value="NZ_CP121106.1"/>
</dbReference>
<dbReference type="Gene3D" id="3.40.50.11060">
    <property type="entry name" value="GTPase HflX, N-terminal domain"/>
    <property type="match status" value="1"/>
</dbReference>
<dbReference type="Pfam" id="PF16360">
    <property type="entry name" value="GTP-bdg_M"/>
    <property type="match status" value="1"/>
</dbReference>
<dbReference type="PANTHER" id="PTHR10229:SF0">
    <property type="entry name" value="GTP-BINDING PROTEIN 6-RELATED"/>
    <property type="match status" value="1"/>
</dbReference>
<proteinExistence type="inferred from homology"/>
<dbReference type="InterPro" id="IPR016496">
    <property type="entry name" value="GTPase_HflX"/>
</dbReference>
<evidence type="ECO:0000259" key="6">
    <source>
        <dbReference type="PROSITE" id="PS51705"/>
    </source>
</evidence>
<dbReference type="InterPro" id="IPR006073">
    <property type="entry name" value="GTP-bd"/>
</dbReference>
<dbReference type="Pfam" id="PF19275">
    <property type="entry name" value="HflX_C"/>
    <property type="match status" value="1"/>
</dbReference>
<dbReference type="HAMAP" id="MF_00900">
    <property type="entry name" value="GTPase_HflX"/>
    <property type="match status" value="1"/>
</dbReference>